<evidence type="ECO:0000313" key="3">
    <source>
        <dbReference type="Proteomes" id="UP000887575"/>
    </source>
</evidence>
<dbReference type="AlphaFoldDB" id="A0AAF3EI59"/>
<reference evidence="4" key="1">
    <citation type="submission" date="2024-02" db="UniProtKB">
        <authorList>
            <consortium name="WormBaseParasite"/>
        </authorList>
    </citation>
    <scope>IDENTIFICATION</scope>
</reference>
<protein>
    <submittedName>
        <fullName evidence="4">Uncharacterized protein</fullName>
    </submittedName>
</protein>
<organism evidence="3 4">
    <name type="scientific">Mesorhabditis belari</name>
    <dbReference type="NCBI Taxonomy" id="2138241"/>
    <lineage>
        <taxon>Eukaryota</taxon>
        <taxon>Metazoa</taxon>
        <taxon>Ecdysozoa</taxon>
        <taxon>Nematoda</taxon>
        <taxon>Chromadorea</taxon>
        <taxon>Rhabditida</taxon>
        <taxon>Rhabditina</taxon>
        <taxon>Rhabditomorpha</taxon>
        <taxon>Rhabditoidea</taxon>
        <taxon>Rhabditidae</taxon>
        <taxon>Mesorhabditinae</taxon>
        <taxon>Mesorhabditis</taxon>
    </lineage>
</organism>
<name>A0AAF3EI59_9BILA</name>
<dbReference type="InterPro" id="IPR002347">
    <property type="entry name" value="SDR_fam"/>
</dbReference>
<accession>A0AAF3EI59</accession>
<keyword evidence="3" id="KW-1185">Reference proteome</keyword>
<evidence type="ECO:0000256" key="1">
    <source>
        <dbReference type="ARBA" id="ARBA00006484"/>
    </source>
</evidence>
<dbReference type="WBParaSite" id="MBELARI_LOCUS13678">
    <property type="protein sequence ID" value="MBELARI_LOCUS13678"/>
    <property type="gene ID" value="MBELARI_LOCUS13678"/>
</dbReference>
<proteinExistence type="inferred from homology"/>
<sequence>MFVAGSSTFTGSPKMEPENRLMCSSLNVLITGSTSGIGLHAAKHFYSLGASVIITYREAERGKKAVETVVESAVAMEGQSVMMLELDLCSLISVGNFCTEVKNALKSLDVLVCNAGVMGRPFELTTNGVESHFAANQLGHFILVRQLIELIEKAENGRIIVVSSGYYKQVTEMRTRKDKLANCLFVKDLERRLTERGSPVKVFCAFASHLDQGISGIVHCATTDFDELISGKLYYQDQVEEYTDTVTAENGLRLWQMCERMETLIAKRSHGNSRDFE</sequence>
<dbReference type="PANTHER" id="PTHR24320:SF285">
    <property type="entry name" value="RETINOL DEHYDROGENASE 14"/>
    <property type="match status" value="1"/>
</dbReference>
<dbReference type="PANTHER" id="PTHR24320">
    <property type="entry name" value="RETINOL DEHYDROGENASE"/>
    <property type="match status" value="1"/>
</dbReference>
<comment type="similarity">
    <text evidence="1">Belongs to the short-chain dehydrogenases/reductases (SDR) family.</text>
</comment>
<dbReference type="Gene3D" id="3.40.50.720">
    <property type="entry name" value="NAD(P)-binding Rossmann-like Domain"/>
    <property type="match status" value="1"/>
</dbReference>
<dbReference type="SUPFAM" id="SSF51735">
    <property type="entry name" value="NAD(P)-binding Rossmann-fold domains"/>
    <property type="match status" value="1"/>
</dbReference>
<keyword evidence="2" id="KW-0560">Oxidoreductase</keyword>
<dbReference type="PRINTS" id="PR00081">
    <property type="entry name" value="GDHRDH"/>
</dbReference>
<dbReference type="GO" id="GO:0016491">
    <property type="term" value="F:oxidoreductase activity"/>
    <property type="evidence" value="ECO:0007669"/>
    <property type="project" value="UniProtKB-KW"/>
</dbReference>
<dbReference type="InterPro" id="IPR036291">
    <property type="entry name" value="NAD(P)-bd_dom_sf"/>
</dbReference>
<dbReference type="Pfam" id="PF00106">
    <property type="entry name" value="adh_short"/>
    <property type="match status" value="1"/>
</dbReference>
<evidence type="ECO:0000313" key="4">
    <source>
        <dbReference type="WBParaSite" id="MBELARI_LOCUS13678"/>
    </source>
</evidence>
<evidence type="ECO:0000256" key="2">
    <source>
        <dbReference type="ARBA" id="ARBA00023002"/>
    </source>
</evidence>
<dbReference type="Proteomes" id="UP000887575">
    <property type="component" value="Unassembled WGS sequence"/>
</dbReference>